<evidence type="ECO:0000256" key="1">
    <source>
        <dbReference type="SAM" id="MobiDB-lite"/>
    </source>
</evidence>
<reference evidence="2" key="2">
    <citation type="submission" date="2020-11" db="EMBL/GenBank/DDBJ databases">
        <authorList>
            <person name="McCartney M.A."/>
            <person name="Auch B."/>
            <person name="Kono T."/>
            <person name="Mallez S."/>
            <person name="Becker A."/>
            <person name="Gohl D.M."/>
            <person name="Silverstein K.A.T."/>
            <person name="Koren S."/>
            <person name="Bechman K.B."/>
            <person name="Herman A."/>
            <person name="Abrahante J.E."/>
            <person name="Garbe J."/>
        </authorList>
    </citation>
    <scope>NUCLEOTIDE SEQUENCE</scope>
    <source>
        <strain evidence="2">Duluth1</strain>
        <tissue evidence="2">Whole animal</tissue>
    </source>
</reference>
<comment type="caution">
    <text evidence="2">The sequence shown here is derived from an EMBL/GenBank/DDBJ whole genome shotgun (WGS) entry which is preliminary data.</text>
</comment>
<proteinExistence type="predicted"/>
<keyword evidence="3" id="KW-1185">Reference proteome</keyword>
<organism evidence="2 3">
    <name type="scientific">Dreissena polymorpha</name>
    <name type="common">Zebra mussel</name>
    <name type="synonym">Mytilus polymorpha</name>
    <dbReference type="NCBI Taxonomy" id="45954"/>
    <lineage>
        <taxon>Eukaryota</taxon>
        <taxon>Metazoa</taxon>
        <taxon>Spiralia</taxon>
        <taxon>Lophotrochozoa</taxon>
        <taxon>Mollusca</taxon>
        <taxon>Bivalvia</taxon>
        <taxon>Autobranchia</taxon>
        <taxon>Heteroconchia</taxon>
        <taxon>Euheterodonta</taxon>
        <taxon>Imparidentia</taxon>
        <taxon>Neoheterodontei</taxon>
        <taxon>Myida</taxon>
        <taxon>Dreissenoidea</taxon>
        <taxon>Dreissenidae</taxon>
        <taxon>Dreissena</taxon>
    </lineage>
</organism>
<name>A0A9D4JJN6_DREPO</name>
<protein>
    <submittedName>
        <fullName evidence="2">Uncharacterized protein</fullName>
    </submittedName>
</protein>
<feature type="compositionally biased region" description="Basic and acidic residues" evidence="1">
    <location>
        <begin position="34"/>
        <end position="44"/>
    </location>
</feature>
<dbReference type="EMBL" id="JAIWYP010000006">
    <property type="protein sequence ID" value="KAH3814490.1"/>
    <property type="molecule type" value="Genomic_DNA"/>
</dbReference>
<dbReference type="AlphaFoldDB" id="A0A9D4JJN6"/>
<evidence type="ECO:0000313" key="3">
    <source>
        <dbReference type="Proteomes" id="UP000828390"/>
    </source>
</evidence>
<reference evidence="2" key="1">
    <citation type="journal article" date="2019" name="bioRxiv">
        <title>The Genome of the Zebra Mussel, Dreissena polymorpha: A Resource for Invasive Species Research.</title>
        <authorList>
            <person name="McCartney M.A."/>
            <person name="Auch B."/>
            <person name="Kono T."/>
            <person name="Mallez S."/>
            <person name="Zhang Y."/>
            <person name="Obille A."/>
            <person name="Becker A."/>
            <person name="Abrahante J.E."/>
            <person name="Garbe J."/>
            <person name="Badalamenti J.P."/>
            <person name="Herman A."/>
            <person name="Mangelson H."/>
            <person name="Liachko I."/>
            <person name="Sullivan S."/>
            <person name="Sone E.D."/>
            <person name="Koren S."/>
            <person name="Silverstein K.A.T."/>
            <person name="Beckman K.B."/>
            <person name="Gohl D.M."/>
        </authorList>
    </citation>
    <scope>NUCLEOTIDE SEQUENCE</scope>
    <source>
        <strain evidence="2">Duluth1</strain>
        <tissue evidence="2">Whole animal</tissue>
    </source>
</reference>
<gene>
    <name evidence="2" type="ORF">DPMN_142991</name>
</gene>
<sequence length="52" mass="5992">MHPLTNDKFLNSHMKEYVLHLVHISGDVMSKNDVSSHHDERELKNAVTAYTT</sequence>
<accession>A0A9D4JJN6</accession>
<dbReference type="Proteomes" id="UP000828390">
    <property type="component" value="Unassembled WGS sequence"/>
</dbReference>
<evidence type="ECO:0000313" key="2">
    <source>
        <dbReference type="EMBL" id="KAH3814490.1"/>
    </source>
</evidence>
<feature type="region of interest" description="Disordered" evidence="1">
    <location>
        <begin position="32"/>
        <end position="52"/>
    </location>
</feature>